<gene>
    <name evidence="2" type="ORF">TVAG_225210</name>
</gene>
<dbReference type="SMART" id="SM00268">
    <property type="entry name" value="ACTIN"/>
    <property type="match status" value="1"/>
</dbReference>
<dbReference type="InParanoid" id="A2DNQ0"/>
<dbReference type="KEGG" id="tva:5463408"/>
<protein>
    <submittedName>
        <fullName evidence="2">Actin family protein</fullName>
    </submittedName>
</protein>
<accession>A2DNQ0</accession>
<dbReference type="FunFam" id="3.30.420.40:FF:000050">
    <property type="entry name" value="Actin, alpha skeletal muscle"/>
    <property type="match status" value="1"/>
</dbReference>
<organism evidence="2 3">
    <name type="scientific">Trichomonas vaginalis (strain ATCC PRA-98 / G3)</name>
    <dbReference type="NCBI Taxonomy" id="412133"/>
    <lineage>
        <taxon>Eukaryota</taxon>
        <taxon>Metamonada</taxon>
        <taxon>Parabasalia</taxon>
        <taxon>Trichomonadida</taxon>
        <taxon>Trichomonadidae</taxon>
        <taxon>Trichomonas</taxon>
    </lineage>
</organism>
<dbReference type="PRINTS" id="PR00190">
    <property type="entry name" value="ACTIN"/>
</dbReference>
<dbReference type="VEuPathDB" id="TrichDB:TVAGG3_0288320"/>
<dbReference type="SMR" id="A2DNQ0"/>
<evidence type="ECO:0000313" key="3">
    <source>
        <dbReference type="Proteomes" id="UP000001542"/>
    </source>
</evidence>
<comment type="similarity">
    <text evidence="1">Belongs to the actin family.</text>
</comment>
<reference evidence="2" key="1">
    <citation type="submission" date="2006-10" db="EMBL/GenBank/DDBJ databases">
        <authorList>
            <person name="Amadeo P."/>
            <person name="Zhao Q."/>
            <person name="Wortman J."/>
            <person name="Fraser-Liggett C."/>
            <person name="Carlton J."/>
        </authorList>
    </citation>
    <scope>NUCLEOTIDE SEQUENCE</scope>
    <source>
        <strain evidence="2">G3</strain>
    </source>
</reference>
<dbReference type="InterPro" id="IPR043129">
    <property type="entry name" value="ATPase_NBD"/>
</dbReference>
<dbReference type="eggNOG" id="KOG0676">
    <property type="taxonomic scope" value="Eukaryota"/>
</dbReference>
<sequence>MDAIPIVLDCGGSIIKAGFGGDSEPGIVFPSTGPKLKKDIESGFDDKRYISKFGPTFRSPIENRVITNFDNMKRIWQELFTEQLQIQPEQHPFLVADSALNSLENRQQTLQIFMEEYNVPSFCPAFASSLALYNAGYTSGIVVDSGESNTDIIPVFECFTLTHLVSRLDVGGKHVSEYLKKLLNQQGIVLPGPTEREILREVKEQIGFVRGDPSPSDDEEKIFLTHDGIQLCIGRPRYQCTEVMFDPNLLGLQCQGVPKAIIDVLKVSDQDIVDVLADNVLLSGGNTCIQRFTDRVEKGILIHNSTQLKVNVNSPPNRRFASWVGGSILSCVDTFKDLSVTREEYQETGLSILELKSY</sequence>
<dbReference type="STRING" id="5722.A2DNQ0"/>
<dbReference type="Proteomes" id="UP000001542">
    <property type="component" value="Unassembled WGS sequence"/>
</dbReference>
<dbReference type="PANTHER" id="PTHR11937">
    <property type="entry name" value="ACTIN"/>
    <property type="match status" value="1"/>
</dbReference>
<dbReference type="RefSeq" id="XP_001578881.1">
    <property type="nucleotide sequence ID" value="XM_001578831.1"/>
</dbReference>
<reference evidence="2" key="2">
    <citation type="journal article" date="2007" name="Science">
        <title>Draft genome sequence of the sexually transmitted pathogen Trichomonas vaginalis.</title>
        <authorList>
            <person name="Carlton J.M."/>
            <person name="Hirt R.P."/>
            <person name="Silva J.C."/>
            <person name="Delcher A.L."/>
            <person name="Schatz M."/>
            <person name="Zhao Q."/>
            <person name="Wortman J.R."/>
            <person name="Bidwell S.L."/>
            <person name="Alsmark U.C.M."/>
            <person name="Besteiro S."/>
            <person name="Sicheritz-Ponten T."/>
            <person name="Noel C.J."/>
            <person name="Dacks J.B."/>
            <person name="Foster P.G."/>
            <person name="Simillion C."/>
            <person name="Van de Peer Y."/>
            <person name="Miranda-Saavedra D."/>
            <person name="Barton G.J."/>
            <person name="Westrop G.D."/>
            <person name="Mueller S."/>
            <person name="Dessi D."/>
            <person name="Fiori P.L."/>
            <person name="Ren Q."/>
            <person name="Paulsen I."/>
            <person name="Zhang H."/>
            <person name="Bastida-Corcuera F.D."/>
            <person name="Simoes-Barbosa A."/>
            <person name="Brown M.T."/>
            <person name="Hayes R.D."/>
            <person name="Mukherjee M."/>
            <person name="Okumura C.Y."/>
            <person name="Schneider R."/>
            <person name="Smith A.J."/>
            <person name="Vanacova S."/>
            <person name="Villalvazo M."/>
            <person name="Haas B.J."/>
            <person name="Pertea M."/>
            <person name="Feldblyum T.V."/>
            <person name="Utterback T.R."/>
            <person name="Shu C.L."/>
            <person name="Osoegawa K."/>
            <person name="de Jong P.J."/>
            <person name="Hrdy I."/>
            <person name="Horvathova L."/>
            <person name="Zubacova Z."/>
            <person name="Dolezal P."/>
            <person name="Malik S.B."/>
            <person name="Logsdon J.M. Jr."/>
            <person name="Henze K."/>
            <person name="Gupta A."/>
            <person name="Wang C.C."/>
            <person name="Dunne R.L."/>
            <person name="Upcroft J.A."/>
            <person name="Upcroft P."/>
            <person name="White O."/>
            <person name="Salzberg S.L."/>
            <person name="Tang P."/>
            <person name="Chiu C.-H."/>
            <person name="Lee Y.-S."/>
            <person name="Embley T.M."/>
            <person name="Coombs G.H."/>
            <person name="Mottram J.C."/>
            <person name="Tachezy J."/>
            <person name="Fraser-Liggett C.M."/>
            <person name="Johnson P.J."/>
        </authorList>
    </citation>
    <scope>NUCLEOTIDE SEQUENCE [LARGE SCALE GENOMIC DNA]</scope>
    <source>
        <strain evidence="2">G3</strain>
    </source>
</reference>
<dbReference type="Gene3D" id="3.30.420.40">
    <property type="match status" value="2"/>
</dbReference>
<dbReference type="AlphaFoldDB" id="A2DNQ0"/>
<dbReference type="VEuPathDB" id="TrichDB:TVAG_225210"/>
<dbReference type="OrthoDB" id="7340501at2759"/>
<dbReference type="SUPFAM" id="SSF53067">
    <property type="entry name" value="Actin-like ATPase domain"/>
    <property type="match status" value="2"/>
</dbReference>
<proteinExistence type="inferred from homology"/>
<evidence type="ECO:0000313" key="2">
    <source>
        <dbReference type="EMBL" id="EAY17895.1"/>
    </source>
</evidence>
<keyword evidence="3" id="KW-1185">Reference proteome</keyword>
<name>A2DNQ0_TRIV3</name>
<dbReference type="InterPro" id="IPR004000">
    <property type="entry name" value="Actin"/>
</dbReference>
<dbReference type="Pfam" id="PF00022">
    <property type="entry name" value="Actin"/>
    <property type="match status" value="2"/>
</dbReference>
<evidence type="ECO:0000256" key="1">
    <source>
        <dbReference type="RuleBase" id="RU000487"/>
    </source>
</evidence>
<dbReference type="GO" id="GO:0015629">
    <property type="term" value="C:actin cytoskeleton"/>
    <property type="evidence" value="ECO:0000318"/>
    <property type="project" value="GO_Central"/>
</dbReference>
<dbReference type="EMBL" id="DS113224">
    <property type="protein sequence ID" value="EAY17895.1"/>
    <property type="molecule type" value="Genomic_DNA"/>
</dbReference>
<dbReference type="Gene3D" id="3.90.640.10">
    <property type="entry name" value="Actin, Chain A, domain 4"/>
    <property type="match status" value="1"/>
</dbReference>